<protein>
    <submittedName>
        <fullName evidence="1">Uncharacterized protein</fullName>
    </submittedName>
</protein>
<evidence type="ECO:0000313" key="1">
    <source>
        <dbReference type="EMBL" id="EJK71605.1"/>
    </source>
</evidence>
<sequence length="195" mass="21277">MFVGPPSSLDDIPMAGPAFWKPNEHTIGGLLLLHQLLGGRAFLMVVQWVLERSGAAHSSPVSSKPSAVTSRPASVCDEDEVVAPIFLYGVVPDVRDSSSLGDRGEEAETKDYDGNAKKLALEMRNLELELTRTERHFWSAVELLWIPAKVTIVDPVCTVKNDTPLTARLLERAPAITSERDLSSRRGLAVYLADA</sequence>
<organism evidence="1 2">
    <name type="scientific">Thalassiosira oceanica</name>
    <name type="common">Marine diatom</name>
    <dbReference type="NCBI Taxonomy" id="159749"/>
    <lineage>
        <taxon>Eukaryota</taxon>
        <taxon>Sar</taxon>
        <taxon>Stramenopiles</taxon>
        <taxon>Ochrophyta</taxon>
        <taxon>Bacillariophyta</taxon>
        <taxon>Coscinodiscophyceae</taxon>
        <taxon>Thalassiosirophycidae</taxon>
        <taxon>Thalassiosirales</taxon>
        <taxon>Thalassiosiraceae</taxon>
        <taxon>Thalassiosira</taxon>
    </lineage>
</organism>
<keyword evidence="2" id="KW-1185">Reference proteome</keyword>
<reference evidence="1 2" key="1">
    <citation type="journal article" date="2012" name="Genome Biol.">
        <title>Genome and low-iron response of an oceanic diatom adapted to chronic iron limitation.</title>
        <authorList>
            <person name="Lommer M."/>
            <person name="Specht M."/>
            <person name="Roy A.S."/>
            <person name="Kraemer L."/>
            <person name="Andreson R."/>
            <person name="Gutowska M.A."/>
            <person name="Wolf J."/>
            <person name="Bergner S.V."/>
            <person name="Schilhabel M.B."/>
            <person name="Klostermeier U.C."/>
            <person name="Beiko R.G."/>
            <person name="Rosenstiel P."/>
            <person name="Hippler M."/>
            <person name="Laroche J."/>
        </authorList>
    </citation>
    <scope>NUCLEOTIDE SEQUENCE [LARGE SCALE GENOMIC DNA]</scope>
    <source>
        <strain evidence="1 2">CCMP1005</strain>
    </source>
</reference>
<proteinExistence type="predicted"/>
<dbReference type="EMBL" id="AGNL01007009">
    <property type="protein sequence ID" value="EJK71605.1"/>
    <property type="molecule type" value="Genomic_DNA"/>
</dbReference>
<accession>K0T1I9</accession>
<name>K0T1I9_THAOC</name>
<dbReference type="AlphaFoldDB" id="K0T1I9"/>
<dbReference type="Proteomes" id="UP000266841">
    <property type="component" value="Unassembled WGS sequence"/>
</dbReference>
<comment type="caution">
    <text evidence="1">The sequence shown here is derived from an EMBL/GenBank/DDBJ whole genome shotgun (WGS) entry which is preliminary data.</text>
</comment>
<gene>
    <name evidence="1" type="ORF">THAOC_06932</name>
</gene>
<evidence type="ECO:0000313" key="2">
    <source>
        <dbReference type="Proteomes" id="UP000266841"/>
    </source>
</evidence>